<organism evidence="1 2">
    <name type="scientific">Colletotrichum godetiae</name>
    <dbReference type="NCBI Taxonomy" id="1209918"/>
    <lineage>
        <taxon>Eukaryota</taxon>
        <taxon>Fungi</taxon>
        <taxon>Dikarya</taxon>
        <taxon>Ascomycota</taxon>
        <taxon>Pezizomycotina</taxon>
        <taxon>Sordariomycetes</taxon>
        <taxon>Hypocreomycetidae</taxon>
        <taxon>Glomerellales</taxon>
        <taxon>Glomerellaceae</taxon>
        <taxon>Colletotrichum</taxon>
        <taxon>Colletotrichum acutatum species complex</taxon>
    </lineage>
</organism>
<protein>
    <submittedName>
        <fullName evidence="1">Uncharacterized protein</fullName>
    </submittedName>
</protein>
<comment type="caution">
    <text evidence="1">The sequence shown here is derived from an EMBL/GenBank/DDBJ whole genome shotgun (WGS) entry which is preliminary data.</text>
</comment>
<gene>
    <name evidence="1" type="ORF">BDP55DRAFT_764365</name>
</gene>
<reference evidence="1" key="1">
    <citation type="submission" date="2021-06" db="EMBL/GenBank/DDBJ databases">
        <title>Comparative genomics, transcriptomics and evolutionary studies reveal genomic signatures of adaptation to plant cell wall in hemibiotrophic fungi.</title>
        <authorList>
            <consortium name="DOE Joint Genome Institute"/>
            <person name="Baroncelli R."/>
            <person name="Diaz J.F."/>
            <person name="Benocci T."/>
            <person name="Peng M."/>
            <person name="Battaglia E."/>
            <person name="Haridas S."/>
            <person name="Andreopoulos W."/>
            <person name="Labutti K."/>
            <person name="Pangilinan J."/>
            <person name="Floch G.L."/>
            <person name="Makela M.R."/>
            <person name="Henrissat B."/>
            <person name="Grigoriev I.V."/>
            <person name="Crouch J.A."/>
            <person name="De Vries R.P."/>
            <person name="Sukno S.A."/>
            <person name="Thon M.R."/>
        </authorList>
    </citation>
    <scope>NUCLEOTIDE SEQUENCE</scope>
    <source>
        <strain evidence="1">CBS 193.32</strain>
    </source>
</reference>
<keyword evidence="2" id="KW-1185">Reference proteome</keyword>
<evidence type="ECO:0000313" key="2">
    <source>
        <dbReference type="Proteomes" id="UP001224890"/>
    </source>
</evidence>
<dbReference type="RefSeq" id="XP_060435251.1">
    <property type="nucleotide sequence ID" value="XM_060580920.1"/>
</dbReference>
<dbReference type="GeneID" id="85465446"/>
<accession>A0AAJ0F1C1</accession>
<name>A0AAJ0F1C1_9PEZI</name>
<dbReference type="EMBL" id="JAHMHR010000004">
    <property type="protein sequence ID" value="KAK1691556.1"/>
    <property type="molecule type" value="Genomic_DNA"/>
</dbReference>
<proteinExistence type="predicted"/>
<sequence>MAYQTKNVKKLAVASQPQVLSIEKHVLPFTKPFKDWRPFPLPSIPLPAPSESSKRQSVVFATFSGVSTRSCVVDFELSPDGTLDASTVPDGYAVFEVIGGYPKKKQIFQVHKQTVYNASAHWAWNFDAFPNKRIWPINERPTLIRDLMLILHAGFLPQGSRRSCQDILALCYPARVYLIMGSVRRVLNALLHASTCMTNQELWYMVLAAQSLCCDNQIIGELAYNILVWRQEGSFYPLRNIQFLDGGHMFHYEESEIIANMDELRHSLTLQLCEAAVVVDKKLLRNMFLGSNKNRSLWDKLTYLQHFLYLKFPKPLLGSEEWSYEAVLTQESLEMAVVRDDDDGLRLLTLCSKDLWALLRDIWPHIAKISNEYVLSATSGVKFSLPRELYLDHYCP</sequence>
<dbReference type="Proteomes" id="UP001224890">
    <property type="component" value="Unassembled WGS sequence"/>
</dbReference>
<dbReference type="AlphaFoldDB" id="A0AAJ0F1C1"/>
<evidence type="ECO:0000313" key="1">
    <source>
        <dbReference type="EMBL" id="KAK1691556.1"/>
    </source>
</evidence>